<keyword evidence="2" id="KW-0732">Signal</keyword>
<dbReference type="InterPro" id="IPR024079">
    <property type="entry name" value="MetalloPept_cat_dom_sf"/>
</dbReference>
<accession>A0A286RGS7</accession>
<feature type="region of interest" description="Disordered" evidence="1">
    <location>
        <begin position="259"/>
        <end position="285"/>
    </location>
</feature>
<evidence type="ECO:0000313" key="4">
    <source>
        <dbReference type="Proteomes" id="UP000215086"/>
    </source>
</evidence>
<dbReference type="SUPFAM" id="SSF55486">
    <property type="entry name" value="Metalloproteases ('zincins'), catalytic domain"/>
    <property type="match status" value="1"/>
</dbReference>
<evidence type="ECO:0000313" key="3">
    <source>
        <dbReference type="EMBL" id="ASV75174.1"/>
    </source>
</evidence>
<organism evidence="3 4">
    <name type="scientific">Thermogutta terrifontis</name>
    <dbReference type="NCBI Taxonomy" id="1331910"/>
    <lineage>
        <taxon>Bacteria</taxon>
        <taxon>Pseudomonadati</taxon>
        <taxon>Planctomycetota</taxon>
        <taxon>Planctomycetia</taxon>
        <taxon>Pirellulales</taxon>
        <taxon>Thermoguttaceae</taxon>
        <taxon>Thermogutta</taxon>
    </lineage>
</organism>
<reference evidence="3 4" key="1">
    <citation type="journal article" name="Front. Microbiol.">
        <title>Sugar Metabolism of the First Thermophilic Planctomycete Thermogutta terrifontis: Comparative Genomic and Transcriptomic Approaches.</title>
        <authorList>
            <person name="Elcheninov A.G."/>
            <person name="Menzel P."/>
            <person name="Gudbergsdottir S.R."/>
            <person name="Slesarev A.I."/>
            <person name="Kadnikov V.V."/>
            <person name="Krogh A."/>
            <person name="Bonch-Osmolovskaya E.A."/>
            <person name="Peng X."/>
            <person name="Kublanov I.V."/>
        </authorList>
    </citation>
    <scope>NUCLEOTIDE SEQUENCE [LARGE SCALE GENOMIC DNA]</scope>
    <source>
        <strain evidence="3 4">R1</strain>
    </source>
</reference>
<evidence type="ECO:0000256" key="2">
    <source>
        <dbReference type="SAM" id="SignalP"/>
    </source>
</evidence>
<feature type="signal peptide" evidence="2">
    <location>
        <begin position="1"/>
        <end position="25"/>
    </location>
</feature>
<evidence type="ECO:0000256" key="1">
    <source>
        <dbReference type="SAM" id="MobiDB-lite"/>
    </source>
</evidence>
<dbReference type="EMBL" id="CP018477">
    <property type="protein sequence ID" value="ASV75174.1"/>
    <property type="molecule type" value="Genomic_DNA"/>
</dbReference>
<protein>
    <submittedName>
        <fullName evidence="3">Putative metallopeptidase</fullName>
    </submittedName>
</protein>
<name>A0A286RGS7_9BACT</name>
<dbReference type="KEGG" id="ttf:THTE_2572"/>
<dbReference type="AlphaFoldDB" id="A0A286RGS7"/>
<keyword evidence="4" id="KW-1185">Reference proteome</keyword>
<dbReference type="Proteomes" id="UP000215086">
    <property type="component" value="Chromosome"/>
</dbReference>
<gene>
    <name evidence="3" type="ORF">THTE_2572</name>
</gene>
<sequence length="285" mass="32802">MARQQLTTALVLGSFLLLSPASIFGFEAASETNRPEGAVLESAPPPKYRPNSEYQVQHLLGWKLYVAPDLLEDQELSNRVFAELERQLKQITEAVPPEALKKIMQVPIWIEKQEGHHPCMAYHPDPGWLRNHDMNPDKAKCVEIANGRNFVNWSRTQPWMVLHELAHAYHDQFLPGGFGNRRLRQRFEEVRKEALYQKVKHVNGREQEAYALKNVMEFFAENSEAFFGKNDFYPFTRDDLEKYDPKTLALIAAMWGVSVSSTSEKPEEKTAQSENREEAQSQSNQ</sequence>
<feature type="chain" id="PRO_5012899873" evidence="2">
    <location>
        <begin position="26"/>
        <end position="285"/>
    </location>
</feature>
<dbReference type="Gene3D" id="3.40.390.10">
    <property type="entry name" value="Collagenase (Catalytic Domain)"/>
    <property type="match status" value="1"/>
</dbReference>
<dbReference type="GO" id="GO:0008237">
    <property type="term" value="F:metallopeptidase activity"/>
    <property type="evidence" value="ECO:0007669"/>
    <property type="project" value="InterPro"/>
</dbReference>
<feature type="compositionally biased region" description="Basic and acidic residues" evidence="1">
    <location>
        <begin position="264"/>
        <end position="279"/>
    </location>
</feature>
<proteinExistence type="predicted"/>